<accession>A0ABR1P854</accession>
<evidence type="ECO:0000256" key="1">
    <source>
        <dbReference type="SAM" id="SignalP"/>
    </source>
</evidence>
<dbReference type="EMBL" id="JAKNSF020000031">
    <property type="protein sequence ID" value="KAK7728779.1"/>
    <property type="molecule type" value="Genomic_DNA"/>
</dbReference>
<proteinExistence type="predicted"/>
<comment type="caution">
    <text evidence="2">The sequence shown here is derived from an EMBL/GenBank/DDBJ whole genome shotgun (WGS) entry which is preliminary data.</text>
</comment>
<evidence type="ECO:0000313" key="2">
    <source>
        <dbReference type="EMBL" id="KAK7728779.1"/>
    </source>
</evidence>
<keyword evidence="1" id="KW-0732">Signal</keyword>
<gene>
    <name evidence="2" type="ORF">SLS63_006387</name>
</gene>
<protein>
    <submittedName>
        <fullName evidence="2">Uncharacterized protein</fullName>
    </submittedName>
</protein>
<dbReference type="Proteomes" id="UP001430848">
    <property type="component" value="Unassembled WGS sequence"/>
</dbReference>
<feature type="signal peptide" evidence="1">
    <location>
        <begin position="1"/>
        <end position="19"/>
    </location>
</feature>
<feature type="chain" id="PRO_5045518854" evidence="1">
    <location>
        <begin position="20"/>
        <end position="91"/>
    </location>
</feature>
<evidence type="ECO:0000313" key="3">
    <source>
        <dbReference type="Proteomes" id="UP001430848"/>
    </source>
</evidence>
<reference evidence="2 3" key="1">
    <citation type="submission" date="2024-02" db="EMBL/GenBank/DDBJ databases">
        <title>De novo assembly and annotation of 12 fungi associated with fruit tree decline syndrome in Ontario, Canada.</title>
        <authorList>
            <person name="Sulman M."/>
            <person name="Ellouze W."/>
            <person name="Ilyukhin E."/>
        </authorList>
    </citation>
    <scope>NUCLEOTIDE SEQUENCE [LARGE SCALE GENOMIC DNA]</scope>
    <source>
        <strain evidence="2 3">M169</strain>
    </source>
</reference>
<organism evidence="2 3">
    <name type="scientific">Diaporthe eres</name>
    <name type="common">Phomopsis oblonga</name>
    <dbReference type="NCBI Taxonomy" id="83184"/>
    <lineage>
        <taxon>Eukaryota</taxon>
        <taxon>Fungi</taxon>
        <taxon>Dikarya</taxon>
        <taxon>Ascomycota</taxon>
        <taxon>Pezizomycotina</taxon>
        <taxon>Sordariomycetes</taxon>
        <taxon>Sordariomycetidae</taxon>
        <taxon>Diaporthales</taxon>
        <taxon>Diaporthaceae</taxon>
        <taxon>Diaporthe</taxon>
        <taxon>Diaporthe eres species complex</taxon>
    </lineage>
</organism>
<name>A0ABR1P854_DIAER</name>
<sequence length="91" mass="9882">MKVPLALLALGVVFRSAYAQDAPPASYGEAFPDGLSVLDPNGNNNIPSPSYTLNRWAWGTIPQACYDVANGNGYCNPYDVEVYDVTYSDMQ</sequence>
<keyword evidence="3" id="KW-1185">Reference proteome</keyword>